<keyword evidence="1" id="KW-0689">Ribosomal protein</keyword>
<reference evidence="1" key="1">
    <citation type="journal article" date="2019" name="Sci. Rep.">
        <title>Apicoplast phylogeny reveals the position of Plasmodium vivax basal to the Asian primate malaria parasite clade.</title>
        <authorList>
            <person name="Arisue N."/>
            <person name="Hashimoto T."/>
            <person name="Kawai S."/>
            <person name="Honma H."/>
            <person name="Kume K."/>
            <person name="Horii T."/>
        </authorList>
    </citation>
    <scope>NUCLEOTIDE SEQUENCE</scope>
    <source>
        <strain evidence="1">Celeves</strain>
    </source>
</reference>
<dbReference type="AlphaFoldDB" id="A0A4P2V756"/>
<proteinExistence type="predicted"/>
<gene>
    <name evidence="1" type="primary">rps17</name>
</gene>
<evidence type="ECO:0000313" key="1">
    <source>
        <dbReference type="EMBL" id="BBB58223.1"/>
    </source>
</evidence>
<dbReference type="EMBL" id="AP018108">
    <property type="protein sequence ID" value="BBB58223.1"/>
    <property type="molecule type" value="Genomic_DNA"/>
</dbReference>
<keyword evidence="1" id="KW-0687">Ribonucleoprotein</keyword>
<organism evidence="1">
    <name type="scientific">Plasmodium inui</name>
    <dbReference type="NCBI Taxonomy" id="52288"/>
    <lineage>
        <taxon>Eukaryota</taxon>
        <taxon>Sar</taxon>
        <taxon>Alveolata</taxon>
        <taxon>Apicomplexa</taxon>
        <taxon>Aconoidasida</taxon>
        <taxon>Haemosporida</taxon>
        <taxon>Plasmodiidae</taxon>
        <taxon>Plasmodium</taxon>
        <taxon>Plasmodium (Plasmodium)</taxon>
    </lineage>
</organism>
<accession>A0A4P2V756</accession>
<protein>
    <submittedName>
        <fullName evidence="1">Small subunit ribosomal protein 17</fullName>
    </submittedName>
</protein>
<sequence length="74" mass="9168">MKFKIGYVLKNLCSNIKIICVSYYIYNFKYKKLILKNWYIKIYDYRNEIMINDYIIVKYYKKSKNCSNKIVKIL</sequence>
<name>A0A4P2V756_9APIC</name>
<dbReference type="GO" id="GO:0005840">
    <property type="term" value="C:ribosome"/>
    <property type="evidence" value="ECO:0007669"/>
    <property type="project" value="UniProtKB-KW"/>
</dbReference>